<keyword evidence="1" id="KW-0812">Transmembrane</keyword>
<dbReference type="eggNOG" id="COG0823">
    <property type="taxonomic scope" value="Bacteria"/>
</dbReference>
<dbReference type="PANTHER" id="PTHR36842:SF1">
    <property type="entry name" value="PROTEIN TOLB"/>
    <property type="match status" value="1"/>
</dbReference>
<gene>
    <name evidence="3" type="ORF">JCM16418_1682</name>
</gene>
<reference evidence="3 4" key="1">
    <citation type="journal article" date="2014" name="Genome Announc.">
        <title>Draft Genome Sequence of Paenibacillus pini JCM 16418T, Isolated from the Rhizosphere of Pine Tree.</title>
        <authorList>
            <person name="Yuki M."/>
            <person name="Oshima K."/>
            <person name="Suda W."/>
            <person name="Oshida Y."/>
            <person name="Kitamura K."/>
            <person name="Iida Y."/>
            <person name="Hattori M."/>
            <person name="Ohkuma M."/>
        </authorList>
    </citation>
    <scope>NUCLEOTIDE SEQUENCE [LARGE SCALE GENOMIC DNA]</scope>
    <source>
        <strain evidence="3 4">JCM 16418</strain>
    </source>
</reference>
<dbReference type="InterPro" id="IPR011042">
    <property type="entry name" value="6-blade_b-propeller_TolB-like"/>
</dbReference>
<evidence type="ECO:0000313" key="4">
    <source>
        <dbReference type="Proteomes" id="UP000019364"/>
    </source>
</evidence>
<keyword evidence="4" id="KW-1185">Reference proteome</keyword>
<sequence length="626" mass="71738">MEDVQFDEEMEHFKRSLPINEKLKQELRKSFFRKRRKPLFRRSITAAAIILIGVLVLTPWLSQDKTIPKVAAASLHISNQFSLSEQLGEENSSALAASEGNLYFAIPNKGLYVYGEGEFKKIVAGNISFVRVSFDHTQLVYISDGHLYSYDLQLKKNQRLLTDGQVTNNQIQSPTWSPDGKRIAFVKTVNDRPTIWELNIAKGTVQQITEGVSPSYIAGQQAMIYENNDHIILKDLKKGTSTVLDLGKSPSVSADGAYVAYIKKQGNPTIEDVWIADTDFKTKQQVTENKLSDAWDQLGNIIEGKQQALNTFEQPLWSDDDRSLYVYKIFHTNEVWKEVIRYDLKEEQATPEQIVAGFIQALIYRDEQYAHSFFNYDPGYLKGTNPRQVGFKITNKSQDSKNSYVDAETYLSYTGQPYYQIIKTRYKLTAGTKGYKISGMEEKENIEINGSADKVTLSVNGSEKVLFKFNDDPKQDKWEKLILNNIAYHESSQTLWFTVWQTNDKDGQTNVSKGQLSVMKYDMRTKQFTTLDSQLEFRGSGKLIIDNDLKYIAIEDSGYDTESVVYNLDTKEKTLLSDQFKGEKPKSVNIRFWDQGKLTFYARLDGRDVFFRYLPEQNKIDTGFSK</sequence>
<feature type="transmembrane region" description="Helical" evidence="1">
    <location>
        <begin position="39"/>
        <end position="61"/>
    </location>
</feature>
<organism evidence="3 4">
    <name type="scientific">Paenibacillus pini JCM 16418</name>
    <dbReference type="NCBI Taxonomy" id="1236976"/>
    <lineage>
        <taxon>Bacteria</taxon>
        <taxon>Bacillati</taxon>
        <taxon>Bacillota</taxon>
        <taxon>Bacilli</taxon>
        <taxon>Bacillales</taxon>
        <taxon>Paenibacillaceae</taxon>
        <taxon>Paenibacillus</taxon>
    </lineage>
</organism>
<dbReference type="Proteomes" id="UP000019364">
    <property type="component" value="Unassembled WGS sequence"/>
</dbReference>
<dbReference type="Pfam" id="PF00930">
    <property type="entry name" value="DPPIV_N"/>
    <property type="match status" value="1"/>
</dbReference>
<name>W7YZ59_9BACL</name>
<dbReference type="SUPFAM" id="SSF82171">
    <property type="entry name" value="DPP6 N-terminal domain-like"/>
    <property type="match status" value="1"/>
</dbReference>
<dbReference type="AlphaFoldDB" id="W7YZ59"/>
<dbReference type="RefSeq" id="WP_036647322.1">
    <property type="nucleotide sequence ID" value="NZ_BAVZ01000004.1"/>
</dbReference>
<comment type="caution">
    <text evidence="3">The sequence shown here is derived from an EMBL/GenBank/DDBJ whole genome shotgun (WGS) entry which is preliminary data.</text>
</comment>
<dbReference type="GO" id="GO:0006508">
    <property type="term" value="P:proteolysis"/>
    <property type="evidence" value="ECO:0007669"/>
    <property type="project" value="InterPro"/>
</dbReference>
<feature type="domain" description="Dipeptidylpeptidase IV N-terminal" evidence="2">
    <location>
        <begin position="145"/>
        <end position="227"/>
    </location>
</feature>
<keyword evidence="1" id="KW-1133">Transmembrane helix</keyword>
<keyword evidence="1" id="KW-0472">Membrane</keyword>
<accession>W7YZ59</accession>
<dbReference type="STRING" id="1236976.JCM16418_1682"/>
<dbReference type="PANTHER" id="PTHR36842">
    <property type="entry name" value="PROTEIN TOLB HOMOLOG"/>
    <property type="match status" value="1"/>
</dbReference>
<dbReference type="OrthoDB" id="2490564at2"/>
<dbReference type="Gene3D" id="2.120.10.30">
    <property type="entry name" value="TolB, C-terminal domain"/>
    <property type="match status" value="1"/>
</dbReference>
<evidence type="ECO:0000256" key="1">
    <source>
        <dbReference type="SAM" id="Phobius"/>
    </source>
</evidence>
<evidence type="ECO:0000313" key="3">
    <source>
        <dbReference type="EMBL" id="GAF07654.1"/>
    </source>
</evidence>
<dbReference type="EMBL" id="BAVZ01000004">
    <property type="protein sequence ID" value="GAF07654.1"/>
    <property type="molecule type" value="Genomic_DNA"/>
</dbReference>
<evidence type="ECO:0000259" key="2">
    <source>
        <dbReference type="Pfam" id="PF00930"/>
    </source>
</evidence>
<dbReference type="InterPro" id="IPR002469">
    <property type="entry name" value="Peptidase_S9B_N"/>
</dbReference>
<protein>
    <submittedName>
        <fullName evidence="3">Periplasmic component of the Tol biopolymer transport system</fullName>
    </submittedName>
</protein>
<proteinExistence type="predicted"/>